<reference evidence="2" key="1">
    <citation type="journal article" date="2020" name="BMC Genomics">
        <title>Correction to: Identification and distribution of gene clusters required for synthesis of sphingolipid metabolism inhibitors in diverse species of the filamentous fungus Fusarium.</title>
        <authorList>
            <person name="Kim H.S."/>
            <person name="Lohmar J.M."/>
            <person name="Busman M."/>
            <person name="Brown D.W."/>
            <person name="Naumann T.A."/>
            <person name="Divon H.H."/>
            <person name="Lysoe E."/>
            <person name="Uhlig S."/>
            <person name="Proctor R.H."/>
        </authorList>
    </citation>
    <scope>NUCLEOTIDE SEQUENCE</scope>
    <source>
        <strain evidence="2">NRRL 22465</strain>
    </source>
</reference>
<evidence type="ECO:0000313" key="3">
    <source>
        <dbReference type="Proteomes" id="UP000635477"/>
    </source>
</evidence>
<evidence type="ECO:0008006" key="4">
    <source>
        <dbReference type="Google" id="ProtNLM"/>
    </source>
</evidence>
<protein>
    <recommendedName>
        <fullName evidence="4">Conidiation-specific expression protein</fullName>
    </recommendedName>
</protein>
<name>A0A8H4XKJ9_9HYPO</name>
<dbReference type="EMBL" id="JABEYC010000323">
    <property type="protein sequence ID" value="KAF4979027.1"/>
    <property type="molecule type" value="Genomic_DNA"/>
</dbReference>
<gene>
    <name evidence="2" type="ORF">FZEAL_4702</name>
</gene>
<dbReference type="AlphaFoldDB" id="A0A8H4XKJ9"/>
<organism evidence="2 3">
    <name type="scientific">Fusarium zealandicum</name>
    <dbReference type="NCBI Taxonomy" id="1053134"/>
    <lineage>
        <taxon>Eukaryota</taxon>
        <taxon>Fungi</taxon>
        <taxon>Dikarya</taxon>
        <taxon>Ascomycota</taxon>
        <taxon>Pezizomycotina</taxon>
        <taxon>Sordariomycetes</taxon>
        <taxon>Hypocreomycetidae</taxon>
        <taxon>Hypocreales</taxon>
        <taxon>Nectriaceae</taxon>
        <taxon>Fusarium</taxon>
        <taxon>Fusarium staphyleae species complex</taxon>
    </lineage>
</organism>
<accession>A0A8H4XKJ9</accession>
<comment type="caution">
    <text evidence="2">The sequence shown here is derived from an EMBL/GenBank/DDBJ whole genome shotgun (WGS) entry which is preliminary data.</text>
</comment>
<dbReference type="Proteomes" id="UP000635477">
    <property type="component" value="Unassembled WGS sequence"/>
</dbReference>
<reference evidence="2" key="2">
    <citation type="submission" date="2020-05" db="EMBL/GenBank/DDBJ databases">
        <authorList>
            <person name="Kim H.-S."/>
            <person name="Proctor R.H."/>
            <person name="Brown D.W."/>
        </authorList>
    </citation>
    <scope>NUCLEOTIDE SEQUENCE</scope>
    <source>
        <strain evidence="2">NRRL 22465</strain>
    </source>
</reference>
<feature type="region of interest" description="Disordered" evidence="1">
    <location>
        <begin position="1"/>
        <end position="54"/>
    </location>
</feature>
<proteinExistence type="predicted"/>
<dbReference type="OrthoDB" id="4158609at2759"/>
<sequence>MDSSAPQTTPTSNTGSRRRSSGFMPAFASLHEQKRGSDANAARRASMSDQQAKGGIFSQFFHNNFGKNASK</sequence>
<evidence type="ECO:0000256" key="1">
    <source>
        <dbReference type="SAM" id="MobiDB-lite"/>
    </source>
</evidence>
<evidence type="ECO:0000313" key="2">
    <source>
        <dbReference type="EMBL" id="KAF4979027.1"/>
    </source>
</evidence>
<keyword evidence="3" id="KW-1185">Reference proteome</keyword>